<accession>A0ABR3Y3W2</accession>
<proteinExistence type="predicted"/>
<sequence>MADPKNSLSAPVGILADASSGKGDTVSLRALISSTTRNHEYTAEGGTKVKEEYMVLSPEFATEQSRIDLASSLVNEYNNLKEAAKKTFDEEYCRWKTQRQEWEWQMFAKNRDNPGLIWPRGMSTATIQSALRHDAILN</sequence>
<organism evidence="1 2">
    <name type="scientific">Paecilomyces lecythidis</name>
    <dbReference type="NCBI Taxonomy" id="3004212"/>
    <lineage>
        <taxon>Eukaryota</taxon>
        <taxon>Fungi</taxon>
        <taxon>Dikarya</taxon>
        <taxon>Ascomycota</taxon>
        <taxon>Pezizomycotina</taxon>
        <taxon>Eurotiomycetes</taxon>
        <taxon>Eurotiomycetidae</taxon>
        <taxon>Eurotiales</taxon>
        <taxon>Thermoascaceae</taxon>
        <taxon>Paecilomyces</taxon>
    </lineage>
</organism>
<dbReference type="EMBL" id="JAVDPF010000006">
    <property type="protein sequence ID" value="KAL1882523.1"/>
    <property type="molecule type" value="Genomic_DNA"/>
</dbReference>
<comment type="caution">
    <text evidence="1">The sequence shown here is derived from an EMBL/GenBank/DDBJ whole genome shotgun (WGS) entry which is preliminary data.</text>
</comment>
<protein>
    <submittedName>
        <fullName evidence="1">Uncharacterized protein</fullName>
    </submittedName>
</protein>
<evidence type="ECO:0000313" key="2">
    <source>
        <dbReference type="Proteomes" id="UP001583193"/>
    </source>
</evidence>
<name>A0ABR3Y3W2_9EURO</name>
<dbReference type="Proteomes" id="UP001583193">
    <property type="component" value="Unassembled WGS sequence"/>
</dbReference>
<keyword evidence="2" id="KW-1185">Reference proteome</keyword>
<gene>
    <name evidence="1" type="ORF">Plec18167_002939</name>
</gene>
<evidence type="ECO:0000313" key="1">
    <source>
        <dbReference type="EMBL" id="KAL1882523.1"/>
    </source>
</evidence>
<reference evidence="1 2" key="1">
    <citation type="journal article" date="2024" name="IMA Fungus">
        <title>IMA Genome - F19 : A genome assembly and annotation guide to empower mycologists, including annotated draft genome sequences of Ceratocystis pirilliformis, Diaporthe australafricana, Fusarium ophioides, Paecilomyces lecythidis, and Sporothrix stenoceras.</title>
        <authorList>
            <person name="Aylward J."/>
            <person name="Wilson A.M."/>
            <person name="Visagie C.M."/>
            <person name="Spraker J."/>
            <person name="Barnes I."/>
            <person name="Buitendag C."/>
            <person name="Ceriani C."/>
            <person name="Del Mar Angel L."/>
            <person name="du Plessis D."/>
            <person name="Fuchs T."/>
            <person name="Gasser K."/>
            <person name="Kramer D."/>
            <person name="Li W."/>
            <person name="Munsamy K."/>
            <person name="Piso A."/>
            <person name="Price J.L."/>
            <person name="Sonnekus B."/>
            <person name="Thomas C."/>
            <person name="van der Nest A."/>
            <person name="van Dijk A."/>
            <person name="van Heerden A."/>
            <person name="van Vuuren N."/>
            <person name="Yilmaz N."/>
            <person name="Duong T.A."/>
            <person name="van der Merwe N.A."/>
            <person name="Wingfield M.J."/>
            <person name="Wingfield B.D."/>
        </authorList>
    </citation>
    <scope>NUCLEOTIDE SEQUENCE [LARGE SCALE GENOMIC DNA]</scope>
    <source>
        <strain evidence="1 2">CMW 18167</strain>
    </source>
</reference>